<gene>
    <name evidence="2" type="primary">LOC106151090</name>
</gene>
<keyword evidence="1" id="KW-1185">Reference proteome</keyword>
<accession>A0A1S3H0V3</accession>
<dbReference type="PANTHER" id="PTHR28633:SF1">
    <property type="entry name" value="BLOC-2 COMPLEX MEMBER HPS3"/>
    <property type="match status" value="1"/>
</dbReference>
<evidence type="ECO:0000313" key="2">
    <source>
        <dbReference type="RefSeq" id="XP_013379633.1"/>
    </source>
</evidence>
<dbReference type="OrthoDB" id="10255480at2759"/>
<dbReference type="KEGG" id="lak:106151090"/>
<reference evidence="2" key="2">
    <citation type="submission" date="2025-08" db="UniProtKB">
        <authorList>
            <consortium name="RefSeq"/>
        </authorList>
    </citation>
    <scope>IDENTIFICATION</scope>
</reference>
<organism evidence="1 2">
    <name type="scientific">Lingula anatina</name>
    <name type="common">Brachiopod</name>
    <name type="synonym">Lingula unguis</name>
    <dbReference type="NCBI Taxonomy" id="7574"/>
    <lineage>
        <taxon>Eukaryota</taxon>
        <taxon>Metazoa</taxon>
        <taxon>Spiralia</taxon>
        <taxon>Lophotrochozoa</taxon>
        <taxon>Brachiopoda</taxon>
        <taxon>Linguliformea</taxon>
        <taxon>Lingulata</taxon>
        <taxon>Lingulida</taxon>
        <taxon>Linguloidea</taxon>
        <taxon>Lingulidae</taxon>
        <taxon>Lingula</taxon>
    </lineage>
</organism>
<reference evidence="2" key="1">
    <citation type="journal article" date="2015" name="Nat. Commun.">
        <title>The Lingula genome provides insights into brachiopod evolution and the origin of phosphate biomineralization.</title>
        <authorList>
            <person name="Luo Y.J."/>
            <person name="Takeuchi T."/>
            <person name="Koyanagi R."/>
            <person name="Yamada L."/>
            <person name="Kanda M."/>
            <person name="Khalturina M."/>
            <person name="Fujie M."/>
            <person name="Yamasaki S.I."/>
            <person name="Endo K."/>
            <person name="Satoh N."/>
        </authorList>
    </citation>
    <scope>NUCLEOTIDE SEQUENCE</scope>
</reference>
<sequence>MEKGGSFDPPTPPCYRPVQYTHAYMHILQKMLIKYLYIPEHALSRLKWSYPLLHKEDQYLNQLAQAVVQLRLGEPAEAEACLMSIPSEGMIQACLRYHNILHVDLTSLSHVAQLSRQSTPKMFIDILVALHDEGVFTMDVAVKLLQGELSTTDLWTNTHIRDYLEMLLSNPSRQFIFKEGSILLAQIYLDRLRHWRPVQTRTLPTPGHSHIPKGRGHFGKRQAWLDEMTPFKGTQSIFHQPCTKLQLSAAQSKLRHRIASDPVQINRSRQAADLVTPEMKQRSSENLDVHTVVREKAGNVEGECSCCCCNEDLLKLQVSLSIESF</sequence>
<dbReference type="AlphaFoldDB" id="A0A1S3H0V3"/>
<dbReference type="PANTHER" id="PTHR28633">
    <property type="entry name" value="HERMANSKY-PUDLAK SYNDROME 3 PROTEIN"/>
    <property type="match status" value="1"/>
</dbReference>
<dbReference type="STRING" id="7574.A0A1S3H0V3"/>
<dbReference type="RefSeq" id="XP_013379633.1">
    <property type="nucleotide sequence ID" value="XM_013524179.1"/>
</dbReference>
<dbReference type="InterPro" id="IPR017216">
    <property type="entry name" value="HPS3"/>
</dbReference>
<name>A0A1S3H0V3_LINAN</name>
<dbReference type="GeneID" id="106151090"/>
<protein>
    <submittedName>
        <fullName evidence="2">Uncharacterized protein LOC106151090</fullName>
    </submittedName>
</protein>
<proteinExistence type="predicted"/>
<dbReference type="GO" id="GO:0005737">
    <property type="term" value="C:cytoplasm"/>
    <property type="evidence" value="ECO:0007669"/>
    <property type="project" value="TreeGrafter"/>
</dbReference>
<dbReference type="InParanoid" id="A0A1S3H0V3"/>
<evidence type="ECO:0000313" key="1">
    <source>
        <dbReference type="Proteomes" id="UP000085678"/>
    </source>
</evidence>
<dbReference type="Proteomes" id="UP000085678">
    <property type="component" value="Unplaced"/>
</dbReference>